<accession>A0A1N7PZP2</accession>
<gene>
    <name evidence="1" type="ORF">SAMN05421686_11269</name>
</gene>
<name>A0A1N7PZP2_9GAMM</name>
<protein>
    <submittedName>
        <fullName evidence="1">Uncharacterized protein</fullName>
    </submittedName>
</protein>
<dbReference type="OrthoDB" id="6120659at2"/>
<dbReference type="STRING" id="484498.SAMN05421686_11269"/>
<keyword evidence="2" id="KW-1185">Reference proteome</keyword>
<evidence type="ECO:0000313" key="1">
    <source>
        <dbReference type="EMBL" id="SIT16088.1"/>
    </source>
</evidence>
<proteinExistence type="predicted"/>
<dbReference type="Proteomes" id="UP000185639">
    <property type="component" value="Unassembled WGS sequence"/>
</dbReference>
<dbReference type="AlphaFoldDB" id="A0A1N7PZP2"/>
<dbReference type="EMBL" id="FTOH01000012">
    <property type="protein sequence ID" value="SIT16088.1"/>
    <property type="molecule type" value="Genomic_DNA"/>
</dbReference>
<organism evidence="1 2">
    <name type="scientific">Thalassolituus maritimus</name>
    <dbReference type="NCBI Taxonomy" id="484498"/>
    <lineage>
        <taxon>Bacteria</taxon>
        <taxon>Pseudomonadati</taxon>
        <taxon>Pseudomonadota</taxon>
        <taxon>Gammaproteobacteria</taxon>
        <taxon>Oceanospirillales</taxon>
        <taxon>Oceanospirillaceae</taxon>
        <taxon>Thalassolituus</taxon>
    </lineage>
</organism>
<dbReference type="RefSeq" id="WP_076517774.1">
    <property type="nucleotide sequence ID" value="NZ_FTOH01000012.1"/>
</dbReference>
<evidence type="ECO:0000313" key="2">
    <source>
        <dbReference type="Proteomes" id="UP000185639"/>
    </source>
</evidence>
<reference evidence="2" key="1">
    <citation type="submission" date="2017-01" db="EMBL/GenBank/DDBJ databases">
        <authorList>
            <person name="Varghese N."/>
            <person name="Submissions S."/>
        </authorList>
    </citation>
    <scope>NUCLEOTIDE SEQUENCE [LARGE SCALE GENOMIC DNA]</scope>
    <source>
        <strain evidence="2">DSM 24913</strain>
    </source>
</reference>
<sequence>MPSDTHLSPIARSAWCLALIDSCIPHLTLEESETASNFDHWKKAISKLRAFICGELKSESNLERFYNAFSDWEATFENADSLNGRISALVFSATHTAFAALFDEDSDDTSLIRGNINDLHQELEALGGDGEGLADYWKELDDEWTSALSNVKQRPISGAILRSLTDVDTSPFGLSS</sequence>